<gene>
    <name evidence="2" type="ORF">AMTR_s00036p00205590</name>
</gene>
<evidence type="ECO:0000256" key="1">
    <source>
        <dbReference type="SAM" id="MobiDB-lite"/>
    </source>
</evidence>
<proteinExistence type="predicted"/>
<keyword evidence="3" id="KW-1185">Reference proteome</keyword>
<evidence type="ECO:0000313" key="3">
    <source>
        <dbReference type="Proteomes" id="UP000017836"/>
    </source>
</evidence>
<dbReference type="EMBL" id="KI392503">
    <property type="protein sequence ID" value="ERN15405.1"/>
    <property type="molecule type" value="Genomic_DNA"/>
</dbReference>
<dbReference type="AlphaFoldDB" id="U5CZH8"/>
<feature type="compositionally biased region" description="Low complexity" evidence="1">
    <location>
        <begin position="78"/>
        <end position="96"/>
    </location>
</feature>
<accession>U5CZH8</accession>
<protein>
    <submittedName>
        <fullName evidence="2">Uncharacterized protein</fullName>
    </submittedName>
</protein>
<sequence>MPYFLACPPNLQSPTFLPRPYHPISTLLAPYDLQVPSPILHPSVPTYQPLVTFSLSSSPTWTPPLLHKTRLPYPSWPPTDTSPTPSQPSTQRPTITKEASSSSSPKAQTGASPPPLICLDSPESYLSNSPSSQMACAASVGSSFIEGIDRAQGDIPLVFKIMGF</sequence>
<feature type="non-terminal residue" evidence="2">
    <location>
        <position position="164"/>
    </location>
</feature>
<organism evidence="2 3">
    <name type="scientific">Amborella trichopoda</name>
    <dbReference type="NCBI Taxonomy" id="13333"/>
    <lineage>
        <taxon>Eukaryota</taxon>
        <taxon>Viridiplantae</taxon>
        <taxon>Streptophyta</taxon>
        <taxon>Embryophyta</taxon>
        <taxon>Tracheophyta</taxon>
        <taxon>Spermatophyta</taxon>
        <taxon>Magnoliopsida</taxon>
        <taxon>Amborellales</taxon>
        <taxon>Amborellaceae</taxon>
        <taxon>Amborella</taxon>
    </lineage>
</organism>
<name>U5CZH8_AMBTC</name>
<feature type="compositionally biased region" description="Polar residues" evidence="1">
    <location>
        <begin position="97"/>
        <end position="111"/>
    </location>
</feature>
<evidence type="ECO:0000313" key="2">
    <source>
        <dbReference type="EMBL" id="ERN15405.1"/>
    </source>
</evidence>
<dbReference type="Proteomes" id="UP000017836">
    <property type="component" value="Unassembled WGS sequence"/>
</dbReference>
<dbReference type="Gramene" id="ERN15405">
    <property type="protein sequence ID" value="ERN15405"/>
    <property type="gene ID" value="AMTR_s00036p00205590"/>
</dbReference>
<reference evidence="3" key="1">
    <citation type="journal article" date="2013" name="Science">
        <title>The Amborella genome and the evolution of flowering plants.</title>
        <authorList>
            <consortium name="Amborella Genome Project"/>
        </authorList>
    </citation>
    <scope>NUCLEOTIDE SEQUENCE [LARGE SCALE GENOMIC DNA]</scope>
</reference>
<dbReference type="HOGENOM" id="CLU_1623196_0_0_1"/>
<feature type="region of interest" description="Disordered" evidence="1">
    <location>
        <begin position="72"/>
        <end position="123"/>
    </location>
</feature>